<evidence type="ECO:0000313" key="6">
    <source>
        <dbReference type="Proteomes" id="UP000557688"/>
    </source>
</evidence>
<accession>A0A839UZ29</accession>
<dbReference type="RefSeq" id="WP_183274687.1">
    <property type="nucleotide sequence ID" value="NZ_JACHXV010000002.1"/>
</dbReference>
<dbReference type="SUPFAM" id="SSF53474">
    <property type="entry name" value="alpha/beta-Hydrolases"/>
    <property type="match status" value="1"/>
</dbReference>
<sequence>MKGWARALALTALTLTAAAHAATVTTTAGPVSGGSETTGSTTVSVYRGIPYAAAPVGALRWAPPKPPTPWQRPRDATQFGAICPQVPFGDAPLTQPQSEDCLFLNVWTPPHAPGVTLPVMVFIHGGAFVGGFSSDPLYDGAALAAKGVVLVSFNYRLGVLGFLAHPELSATSPDHVSGNYGILDQIAALAWVRDNIAAFGGDPARVTIFGESAGGSAVVALLASPMARGLFARAIAESPAAGFPLPTLKAAEATGARLGTLTELRALPADKLLALNLKVLPPAPPMAPAPYPGPVVDGWMLPVQPRKALANPVPAIIGGNLDEGSMFAADWKSLDRAAYVARLRTVFGSLTPRALRIYPPADPATSGRDLVADGLFGDGIRSTARTLAADRQPVWRYLFALPQGGRAPMHSDELRYVFGTLDLPGYTGEPPPGPVDRRVSAQMMSAWVRFAATGDPNRRGLGTWARTGHGATALLRIADHAKMQQDDHGRALDLIDALYATP</sequence>
<reference evidence="5 6" key="1">
    <citation type="submission" date="2020-08" db="EMBL/GenBank/DDBJ databases">
        <title>Genomic Encyclopedia of Type Strains, Phase III (KMG-III): the genomes of soil and plant-associated and newly described type strains.</title>
        <authorList>
            <person name="Whitman W."/>
        </authorList>
    </citation>
    <scope>NUCLEOTIDE SEQUENCE [LARGE SCALE GENOMIC DNA]</scope>
    <source>
        <strain evidence="5 6">CECT 8088</strain>
    </source>
</reference>
<protein>
    <recommendedName>
        <fullName evidence="3">Carboxylic ester hydrolase</fullName>
        <ecNumber evidence="3">3.1.1.-</ecNumber>
    </recommendedName>
</protein>
<comment type="caution">
    <text evidence="5">The sequence shown here is derived from an EMBL/GenBank/DDBJ whole genome shotgun (WGS) entry which is preliminary data.</text>
</comment>
<keyword evidence="6" id="KW-1185">Reference proteome</keyword>
<gene>
    <name evidence="5" type="ORF">FHR90_000456</name>
</gene>
<dbReference type="InterPro" id="IPR029058">
    <property type="entry name" value="AB_hydrolase_fold"/>
</dbReference>
<evidence type="ECO:0000313" key="5">
    <source>
        <dbReference type="EMBL" id="MBB3172642.1"/>
    </source>
</evidence>
<evidence type="ECO:0000256" key="1">
    <source>
        <dbReference type="ARBA" id="ARBA00005964"/>
    </source>
</evidence>
<organism evidence="5 6">
    <name type="scientific">Endobacter medicaginis</name>
    <dbReference type="NCBI Taxonomy" id="1181271"/>
    <lineage>
        <taxon>Bacteria</taxon>
        <taxon>Pseudomonadati</taxon>
        <taxon>Pseudomonadota</taxon>
        <taxon>Alphaproteobacteria</taxon>
        <taxon>Acetobacterales</taxon>
        <taxon>Acetobacteraceae</taxon>
        <taxon>Endobacter</taxon>
    </lineage>
</organism>
<dbReference type="PROSITE" id="PS00122">
    <property type="entry name" value="CARBOXYLESTERASE_B_1"/>
    <property type="match status" value="1"/>
</dbReference>
<evidence type="ECO:0000259" key="4">
    <source>
        <dbReference type="Pfam" id="PF00135"/>
    </source>
</evidence>
<dbReference type="Proteomes" id="UP000557688">
    <property type="component" value="Unassembled WGS sequence"/>
</dbReference>
<keyword evidence="2 3" id="KW-0378">Hydrolase</keyword>
<feature type="signal peptide" evidence="3">
    <location>
        <begin position="1"/>
        <end position="21"/>
    </location>
</feature>
<dbReference type="PANTHER" id="PTHR11559">
    <property type="entry name" value="CARBOXYLESTERASE"/>
    <property type="match status" value="1"/>
</dbReference>
<name>A0A839UZ29_9PROT</name>
<proteinExistence type="inferred from homology"/>
<dbReference type="InterPro" id="IPR019826">
    <property type="entry name" value="Carboxylesterase_B_AS"/>
</dbReference>
<dbReference type="EMBL" id="JACHXV010000002">
    <property type="protein sequence ID" value="MBB3172642.1"/>
    <property type="molecule type" value="Genomic_DNA"/>
</dbReference>
<dbReference type="InterPro" id="IPR002018">
    <property type="entry name" value="CarbesteraseB"/>
</dbReference>
<dbReference type="Gene3D" id="3.40.50.1820">
    <property type="entry name" value="alpha/beta hydrolase"/>
    <property type="match status" value="1"/>
</dbReference>
<dbReference type="AlphaFoldDB" id="A0A839UZ29"/>
<keyword evidence="3" id="KW-0732">Signal</keyword>
<evidence type="ECO:0000256" key="2">
    <source>
        <dbReference type="ARBA" id="ARBA00022801"/>
    </source>
</evidence>
<dbReference type="EC" id="3.1.1.-" evidence="3"/>
<comment type="similarity">
    <text evidence="1 3">Belongs to the type-B carboxylesterase/lipase family.</text>
</comment>
<feature type="domain" description="Carboxylesterase type B" evidence="4">
    <location>
        <begin position="22"/>
        <end position="331"/>
    </location>
</feature>
<dbReference type="Pfam" id="PF00135">
    <property type="entry name" value="COesterase"/>
    <property type="match status" value="2"/>
</dbReference>
<dbReference type="PROSITE" id="PS00941">
    <property type="entry name" value="CARBOXYLESTERASE_B_2"/>
    <property type="match status" value="1"/>
</dbReference>
<evidence type="ECO:0000256" key="3">
    <source>
        <dbReference type="RuleBase" id="RU361235"/>
    </source>
</evidence>
<dbReference type="InterPro" id="IPR019819">
    <property type="entry name" value="Carboxylesterase_B_CS"/>
</dbReference>
<dbReference type="InterPro" id="IPR050309">
    <property type="entry name" value="Type-B_Carboxylest/Lipase"/>
</dbReference>
<dbReference type="GO" id="GO:0016787">
    <property type="term" value="F:hydrolase activity"/>
    <property type="evidence" value="ECO:0007669"/>
    <property type="project" value="UniProtKB-KW"/>
</dbReference>
<feature type="chain" id="PRO_5033103261" description="Carboxylic ester hydrolase" evidence="3">
    <location>
        <begin position="22"/>
        <end position="502"/>
    </location>
</feature>
<feature type="domain" description="Carboxylesterase type B" evidence="4">
    <location>
        <begin position="369"/>
        <end position="486"/>
    </location>
</feature>